<comment type="caution">
    <text evidence="17">The sequence shown here is derived from an EMBL/GenBank/DDBJ whole genome shotgun (WGS) entry which is preliminary data.</text>
</comment>
<reference evidence="18" key="1">
    <citation type="submission" date="2022-10" db="EMBL/GenBank/DDBJ databases">
        <title>Genome assembly of Pristionchus species.</title>
        <authorList>
            <person name="Yoshida K."/>
            <person name="Sommer R.J."/>
        </authorList>
    </citation>
    <scope>NUCLEOTIDE SEQUENCE [LARGE SCALE GENOMIC DNA]</scope>
    <source>
        <strain evidence="18">RS5460</strain>
    </source>
</reference>
<feature type="compositionally biased region" description="Polar residues" evidence="15">
    <location>
        <begin position="720"/>
        <end position="736"/>
    </location>
</feature>
<gene>
    <name evidence="17" type="ORF">PMAYCL1PPCAC_12704</name>
</gene>
<dbReference type="AlphaFoldDB" id="A0AAN4ZNH2"/>
<feature type="compositionally biased region" description="Polar residues" evidence="15">
    <location>
        <begin position="358"/>
        <end position="369"/>
    </location>
</feature>
<keyword evidence="4" id="KW-1017">Isopeptide bond</keyword>
<name>A0AAN4ZNH2_9BILA</name>
<feature type="compositionally biased region" description="Low complexity" evidence="15">
    <location>
        <begin position="630"/>
        <end position="647"/>
    </location>
</feature>
<keyword evidence="9" id="KW-0539">Nucleus</keyword>
<evidence type="ECO:0000256" key="2">
    <source>
        <dbReference type="ARBA" id="ARBA00004173"/>
    </source>
</evidence>
<keyword evidence="5" id="KW-0597">Phosphoprotein</keyword>
<keyword evidence="7" id="KW-0156">Chromatin regulator</keyword>
<feature type="compositionally biased region" description="Polar residues" evidence="15">
    <location>
        <begin position="481"/>
        <end position="505"/>
    </location>
</feature>
<feature type="domain" description="KANL2-like probable zinc-finger" evidence="16">
    <location>
        <begin position="245"/>
        <end position="294"/>
    </location>
</feature>
<feature type="compositionally biased region" description="Polar residues" evidence="15">
    <location>
        <begin position="617"/>
        <end position="629"/>
    </location>
</feature>
<feature type="region of interest" description="Disordered" evidence="15">
    <location>
        <begin position="556"/>
        <end position="648"/>
    </location>
</feature>
<feature type="compositionally biased region" description="Acidic residues" evidence="15">
    <location>
        <begin position="790"/>
        <end position="804"/>
    </location>
</feature>
<evidence type="ECO:0000256" key="3">
    <source>
        <dbReference type="ARBA" id="ARBA00015508"/>
    </source>
</evidence>
<keyword evidence="8" id="KW-0496">Mitochondrion</keyword>
<dbReference type="Pfam" id="PF13891">
    <property type="entry name" value="zf-C3HC3H_KANSL2"/>
    <property type="match status" value="1"/>
</dbReference>
<proteinExistence type="predicted"/>
<keyword evidence="18" id="KW-1185">Reference proteome</keyword>
<sequence>MTRPHSLFTKSQVTHKGVTSVPHDKFKYSQCVYTAPRTLIKCKELRTKQQIADGRGLCEQHLNLQKICAKQNDLENELLKLEVDQTPTPKYEKALRLGDQIVDPQFLTEKSHWIGDVANVVNLAGVLNDNPLSEATYLSEKELIRAQLAALTKQSAKLKEMRHRNEEKARRRMHQLGVNDEKMMEDILDGPSRKWDDDPTTNSLLKAHESTIKMELELLEKVEAEANRKTNLPGCSFEWEEGEEKKRCTENALPASELCKKHILKSSEQKMFVPCKICHSPCLDFGKDSVCNDHLNCRMNKKTSPGGTSREYRVPIVKKGIPAWHNYEGHSPTQFTQEVLDGRSAIEEEEMAEREKISQNIPPASQKSLTQRKKSWEAPSNIKAPQSTQSFMAAIMGTSQMSRGRRSSGTDAPHTLTCARVRAFLPSEFGKVKGHGMRGGPNVMLEGPNARWVQQPRPARSGTIQLGMNDLHALGPPPGTVLSSASLPQSTTPLPNPSSIQSRIKPTNERPKIKPFTPMDGEAKESSRGYHLPPSSSNAHQEALAKMYGKTPAFAPNMKKEQERRLPLPSTTRQPANRSSFPIGKAQSAAHFARSLGSDDSSSGVSPLPSMKGSLHSPRTNASGMQWTQSPLRSSLLPSPRPSSHLKSLQREHLLNKKVVPSQSVSTWGHSFQFKPASVRSGGAAQLPVKQAMSEEKKWGSTRGASVEGSRPYEQPPSLPSTYQSTKTTSDSSLPTLSRKDEKETPVPSPLSSPPQLTLEKTEASSSKETMEREKSEGRVVKTNIPFDQPIEDIEEEDDFEEEL</sequence>
<evidence type="ECO:0000256" key="14">
    <source>
        <dbReference type="SAM" id="Coils"/>
    </source>
</evidence>
<feature type="coiled-coil region" evidence="14">
    <location>
        <begin position="141"/>
        <end position="171"/>
    </location>
</feature>
<feature type="compositionally biased region" description="Polar residues" evidence="15">
    <location>
        <begin position="569"/>
        <end position="580"/>
    </location>
</feature>
<dbReference type="InterPro" id="IPR026316">
    <property type="entry name" value="NSL2"/>
</dbReference>
<feature type="region of interest" description="Disordered" evidence="15">
    <location>
        <begin position="350"/>
        <end position="382"/>
    </location>
</feature>
<keyword evidence="14" id="KW-0175">Coiled coil</keyword>
<dbReference type="PANTHER" id="PTHR13453:SF1">
    <property type="entry name" value="KAT8 REGULATORY NSL COMPLEX SUBUNIT 2"/>
    <property type="match status" value="1"/>
</dbReference>
<dbReference type="PANTHER" id="PTHR13453">
    <property type="entry name" value="KAT8 REGULATORY NSL COMPLEX SUBUNIT 2"/>
    <property type="match status" value="1"/>
</dbReference>
<evidence type="ECO:0000313" key="17">
    <source>
        <dbReference type="EMBL" id="GMR42509.1"/>
    </source>
</evidence>
<dbReference type="GO" id="GO:0006325">
    <property type="term" value="P:chromatin organization"/>
    <property type="evidence" value="ECO:0007669"/>
    <property type="project" value="UniProtKB-KW"/>
</dbReference>
<feature type="compositionally biased region" description="Basic and acidic residues" evidence="15">
    <location>
        <begin position="769"/>
        <end position="780"/>
    </location>
</feature>
<feature type="region of interest" description="Disordered" evidence="15">
    <location>
        <begin position="477"/>
        <end position="542"/>
    </location>
</feature>
<evidence type="ECO:0000256" key="8">
    <source>
        <dbReference type="ARBA" id="ARBA00023128"/>
    </source>
</evidence>
<evidence type="ECO:0000256" key="12">
    <source>
        <dbReference type="ARBA" id="ARBA00093359"/>
    </source>
</evidence>
<organism evidence="17 18">
    <name type="scientific">Pristionchus mayeri</name>
    <dbReference type="NCBI Taxonomy" id="1317129"/>
    <lineage>
        <taxon>Eukaryota</taxon>
        <taxon>Metazoa</taxon>
        <taxon>Ecdysozoa</taxon>
        <taxon>Nematoda</taxon>
        <taxon>Chromadorea</taxon>
        <taxon>Rhabditida</taxon>
        <taxon>Rhabditina</taxon>
        <taxon>Diplogasteromorpha</taxon>
        <taxon>Diplogasteroidea</taxon>
        <taxon>Neodiplogasteridae</taxon>
        <taxon>Pristionchus</taxon>
    </lineage>
</organism>
<evidence type="ECO:0000256" key="7">
    <source>
        <dbReference type="ARBA" id="ARBA00022853"/>
    </source>
</evidence>
<dbReference type="GO" id="GO:0005739">
    <property type="term" value="C:mitochondrion"/>
    <property type="evidence" value="ECO:0007669"/>
    <property type="project" value="UniProtKB-SubCell"/>
</dbReference>
<dbReference type="GO" id="GO:0044545">
    <property type="term" value="C:NSL complex"/>
    <property type="evidence" value="ECO:0007669"/>
    <property type="project" value="TreeGrafter"/>
</dbReference>
<evidence type="ECO:0000313" key="18">
    <source>
        <dbReference type="Proteomes" id="UP001328107"/>
    </source>
</evidence>
<evidence type="ECO:0000256" key="11">
    <source>
        <dbReference type="ARBA" id="ARBA00033378"/>
    </source>
</evidence>
<feature type="region of interest" description="Disordered" evidence="15">
    <location>
        <begin position="677"/>
        <end position="804"/>
    </location>
</feature>
<evidence type="ECO:0000256" key="6">
    <source>
        <dbReference type="ARBA" id="ARBA00022843"/>
    </source>
</evidence>
<evidence type="ECO:0000256" key="1">
    <source>
        <dbReference type="ARBA" id="ARBA00004123"/>
    </source>
</evidence>
<dbReference type="InterPro" id="IPR025927">
    <property type="entry name" value="Znf_KANL2-like"/>
</dbReference>
<feature type="compositionally biased region" description="Low complexity" evidence="15">
    <location>
        <begin position="595"/>
        <end position="610"/>
    </location>
</feature>
<dbReference type="EMBL" id="BTRK01000003">
    <property type="protein sequence ID" value="GMR42509.1"/>
    <property type="molecule type" value="Genomic_DNA"/>
</dbReference>
<accession>A0AAN4ZNH2</accession>
<protein>
    <recommendedName>
        <fullName evidence="3">KAT8 regulatory NSL complex subunit 2</fullName>
    </recommendedName>
    <alternativeName>
        <fullName evidence="11">NSL complex protein NSL2</fullName>
    </alternativeName>
    <alternativeName>
        <fullName evidence="10">Non-specific lethal 2 homolog</fullName>
    </alternativeName>
</protein>
<comment type="function">
    <text evidence="12">Non-catalytic component of the NSL histone acetyltransferase complex, a multiprotein complex that mediates histone H4 acetylation at 'Lys-5'- and 'Lys-8' (H4K5ac and H4K8ac) at transcription start sites and promotes transcription initiation. Required for NSL complex stability and for transcription of intraciliary transport genes in both ciliated and non-ciliated cells by regulating histone H4 acetylation at 'Lys-5'- and 'Lys-12' (H4K5ac and H4K12ac). This is necessary for cilium assembly in ciliated cells and for organization of the microtubule cytoskeleton in non-ciliated cells. Required within the NSL complex to maintain nuclear architecture stability by promoting KAT8-mediated acetylation of lamin LMNA.</text>
</comment>
<evidence type="ECO:0000256" key="15">
    <source>
        <dbReference type="SAM" id="MobiDB-lite"/>
    </source>
</evidence>
<dbReference type="GO" id="GO:0005634">
    <property type="term" value="C:nucleus"/>
    <property type="evidence" value="ECO:0007669"/>
    <property type="project" value="UniProtKB-SubCell"/>
</dbReference>
<evidence type="ECO:0000256" key="9">
    <source>
        <dbReference type="ARBA" id="ARBA00023242"/>
    </source>
</evidence>
<evidence type="ECO:0000256" key="4">
    <source>
        <dbReference type="ARBA" id="ARBA00022499"/>
    </source>
</evidence>
<evidence type="ECO:0000256" key="10">
    <source>
        <dbReference type="ARBA" id="ARBA00032947"/>
    </source>
</evidence>
<evidence type="ECO:0000259" key="16">
    <source>
        <dbReference type="Pfam" id="PF13891"/>
    </source>
</evidence>
<dbReference type="Proteomes" id="UP001328107">
    <property type="component" value="Unassembled WGS sequence"/>
</dbReference>
<keyword evidence="6" id="KW-0832">Ubl conjugation</keyword>
<comment type="subcellular location">
    <subcellularLocation>
        <location evidence="2">Mitochondrion</location>
    </subcellularLocation>
    <subcellularLocation>
        <location evidence="1">Nucleus</location>
    </subcellularLocation>
</comment>
<comment type="subunit">
    <text evidence="13">Component of the NSL complex at least composed of KAT8/MOF, KANSL1, KANSL2, KANSL3, MCRS1, PHF20, OGT1/OGT, WDR5 and HCFC1.</text>
</comment>
<evidence type="ECO:0000256" key="5">
    <source>
        <dbReference type="ARBA" id="ARBA00022553"/>
    </source>
</evidence>
<evidence type="ECO:0000256" key="13">
    <source>
        <dbReference type="ARBA" id="ARBA00093543"/>
    </source>
</evidence>